<dbReference type="EMBL" id="LT629750">
    <property type="protein sequence ID" value="SDS23139.1"/>
    <property type="molecule type" value="Genomic_DNA"/>
</dbReference>
<dbReference type="PANTHER" id="PTHR43798">
    <property type="entry name" value="MONOACYLGLYCEROL LIPASE"/>
    <property type="match status" value="1"/>
</dbReference>
<dbReference type="SUPFAM" id="SSF53474">
    <property type="entry name" value="alpha/beta-Hydrolases"/>
    <property type="match status" value="1"/>
</dbReference>
<accession>A0A1H1QJQ0</accession>
<gene>
    <name evidence="3" type="ORF">SAMN05444158_1414</name>
</gene>
<dbReference type="GO" id="GO:0046464">
    <property type="term" value="P:acylglycerol catabolic process"/>
    <property type="evidence" value="ECO:0007669"/>
    <property type="project" value="TreeGrafter"/>
</dbReference>
<proteinExistence type="predicted"/>
<dbReference type="InterPro" id="IPR050266">
    <property type="entry name" value="AB_hydrolase_sf"/>
</dbReference>
<dbReference type="GO" id="GO:0016020">
    <property type="term" value="C:membrane"/>
    <property type="evidence" value="ECO:0007669"/>
    <property type="project" value="TreeGrafter"/>
</dbReference>
<dbReference type="PANTHER" id="PTHR43798:SF33">
    <property type="entry name" value="HYDROLASE, PUTATIVE (AFU_ORTHOLOGUE AFUA_2G14860)-RELATED"/>
    <property type="match status" value="1"/>
</dbReference>
<reference evidence="4" key="1">
    <citation type="submission" date="2016-10" db="EMBL/GenBank/DDBJ databases">
        <authorList>
            <person name="Varghese N."/>
            <person name="Submissions S."/>
        </authorList>
    </citation>
    <scope>NUCLEOTIDE SEQUENCE [LARGE SCALE GENOMIC DNA]</scope>
    <source>
        <strain evidence="4">GAS369</strain>
    </source>
</reference>
<feature type="signal peptide" evidence="1">
    <location>
        <begin position="1"/>
        <end position="25"/>
    </location>
</feature>
<dbReference type="GO" id="GO:0047372">
    <property type="term" value="F:monoacylglycerol lipase activity"/>
    <property type="evidence" value="ECO:0007669"/>
    <property type="project" value="TreeGrafter"/>
</dbReference>
<keyword evidence="1" id="KW-0732">Signal</keyword>
<dbReference type="PRINTS" id="PR00111">
    <property type="entry name" value="ABHYDROLASE"/>
</dbReference>
<dbReference type="Proteomes" id="UP000243904">
    <property type="component" value="Chromosome I"/>
</dbReference>
<dbReference type="InterPro" id="IPR000639">
    <property type="entry name" value="Epox_hydrolase-like"/>
</dbReference>
<dbReference type="InterPro" id="IPR000073">
    <property type="entry name" value="AB_hydrolase_1"/>
</dbReference>
<name>A0A1H1QJQ0_9BRAD</name>
<evidence type="ECO:0000259" key="2">
    <source>
        <dbReference type="Pfam" id="PF00561"/>
    </source>
</evidence>
<feature type="chain" id="PRO_5009257817" evidence="1">
    <location>
        <begin position="26"/>
        <end position="342"/>
    </location>
</feature>
<dbReference type="AlphaFoldDB" id="A0A1H1QJQ0"/>
<evidence type="ECO:0000313" key="4">
    <source>
        <dbReference type="Proteomes" id="UP000243904"/>
    </source>
</evidence>
<sequence>MKFRIWTIFTGVALSAAVLMGSASAQQQTEQGPAYGPELEGFDYPFPVQRFIFTSQRQSLQMAYLDVKPDHPNGQTVVLLHGKNFCSATWEPTIKDLVAAGYRVVAPDQIGFCKSTKPAAYQFTFRELAGNTHALLAKLGVEKPVVVGHSTGGMLAAHYALLYPKEVSHLVLVNPVGLEDWSAKGVPPISIDRWYERELKTNANGIRAYEKSTYYAGQWQDRYERWVDMLAGLNNGPGKEAVAWDSALIYDMIMTQPVLYRFGDISVPTLLLIGQKDTTAIAKDLAPPELRPKLGNYPELGKAAAKAIPGAKLVEFPELGHAPQMSDPEGFDKALIAGIAKP</sequence>
<feature type="domain" description="AB hydrolase-1" evidence="2">
    <location>
        <begin position="76"/>
        <end position="280"/>
    </location>
</feature>
<dbReference type="RefSeq" id="WP_146686737.1">
    <property type="nucleotide sequence ID" value="NZ_LT629750.1"/>
</dbReference>
<dbReference type="PRINTS" id="PR00412">
    <property type="entry name" value="EPOXHYDRLASE"/>
</dbReference>
<organism evidence="3 4">
    <name type="scientific">Bradyrhizobium canariense</name>
    <dbReference type="NCBI Taxonomy" id="255045"/>
    <lineage>
        <taxon>Bacteria</taxon>
        <taxon>Pseudomonadati</taxon>
        <taxon>Pseudomonadota</taxon>
        <taxon>Alphaproteobacteria</taxon>
        <taxon>Hyphomicrobiales</taxon>
        <taxon>Nitrobacteraceae</taxon>
        <taxon>Bradyrhizobium</taxon>
    </lineage>
</organism>
<keyword evidence="4" id="KW-1185">Reference proteome</keyword>
<protein>
    <submittedName>
        <fullName evidence="3">Pimeloyl-ACP methyl ester carboxylesterase</fullName>
    </submittedName>
</protein>
<dbReference type="Gene3D" id="3.40.50.1820">
    <property type="entry name" value="alpha/beta hydrolase"/>
    <property type="match status" value="1"/>
</dbReference>
<dbReference type="Pfam" id="PF00561">
    <property type="entry name" value="Abhydrolase_1"/>
    <property type="match status" value="1"/>
</dbReference>
<evidence type="ECO:0000313" key="3">
    <source>
        <dbReference type="EMBL" id="SDS23139.1"/>
    </source>
</evidence>
<evidence type="ECO:0000256" key="1">
    <source>
        <dbReference type="SAM" id="SignalP"/>
    </source>
</evidence>
<dbReference type="InterPro" id="IPR029058">
    <property type="entry name" value="AB_hydrolase_fold"/>
</dbReference>